<dbReference type="PROSITE" id="PS51892">
    <property type="entry name" value="SUBTILASE"/>
    <property type="match status" value="1"/>
</dbReference>
<dbReference type="GO" id="GO:0006508">
    <property type="term" value="P:proteolysis"/>
    <property type="evidence" value="ECO:0007669"/>
    <property type="project" value="UniProtKB-KW"/>
</dbReference>
<dbReference type="InterPro" id="IPR023828">
    <property type="entry name" value="Peptidase_S8_Ser-AS"/>
</dbReference>
<keyword evidence="12" id="KW-1185">Reference proteome</keyword>
<feature type="chain" id="PRO_5038619488" evidence="9">
    <location>
        <begin position="25"/>
        <end position="608"/>
    </location>
</feature>
<dbReference type="InterPro" id="IPR022398">
    <property type="entry name" value="Peptidase_S8_His-AS"/>
</dbReference>
<dbReference type="PANTHER" id="PTHR43806:SF11">
    <property type="entry name" value="CEREVISIN-RELATED"/>
    <property type="match status" value="1"/>
</dbReference>
<evidence type="ECO:0000256" key="4">
    <source>
        <dbReference type="ARBA" id="ARBA00022670"/>
    </source>
</evidence>
<dbReference type="InterPro" id="IPR000209">
    <property type="entry name" value="Peptidase_S8/S53_dom"/>
</dbReference>
<dbReference type="EMBL" id="VDCQ01000033">
    <property type="protein sequence ID" value="TNJ64151.1"/>
    <property type="molecule type" value="Genomic_DNA"/>
</dbReference>
<evidence type="ECO:0000256" key="8">
    <source>
        <dbReference type="RuleBase" id="RU003355"/>
    </source>
</evidence>
<dbReference type="SUPFAM" id="SSF52743">
    <property type="entry name" value="Subtilisin-like"/>
    <property type="match status" value="1"/>
</dbReference>
<comment type="caution">
    <text evidence="11">The sequence shown here is derived from an EMBL/GenBank/DDBJ whole genome shotgun (WGS) entry which is preliminary data.</text>
</comment>
<comment type="subcellular location">
    <subcellularLocation>
        <location evidence="1">Secreted</location>
    </subcellularLocation>
</comment>
<feature type="active site" description="Charge relay system" evidence="7">
    <location>
        <position position="334"/>
    </location>
</feature>
<feature type="active site" description="Charge relay system" evidence="7">
    <location>
        <position position="367"/>
    </location>
</feature>
<feature type="active site" description="Charge relay system" evidence="7">
    <location>
        <position position="521"/>
    </location>
</feature>
<name>A0A5C4T4Y4_9BACL</name>
<dbReference type="InterPro" id="IPR034084">
    <property type="entry name" value="Thermitase-like_dom"/>
</dbReference>
<dbReference type="PANTHER" id="PTHR43806">
    <property type="entry name" value="PEPTIDASE S8"/>
    <property type="match status" value="1"/>
</dbReference>
<dbReference type="Proteomes" id="UP000307943">
    <property type="component" value="Unassembled WGS sequence"/>
</dbReference>
<keyword evidence="6 7" id="KW-0720">Serine protease</keyword>
<protein>
    <submittedName>
        <fullName evidence="11">Peptidase S8</fullName>
    </submittedName>
</protein>
<dbReference type="OrthoDB" id="9798386at2"/>
<dbReference type="InterPro" id="IPR023827">
    <property type="entry name" value="Peptidase_S8_Asp-AS"/>
</dbReference>
<evidence type="ECO:0000313" key="12">
    <source>
        <dbReference type="Proteomes" id="UP000307943"/>
    </source>
</evidence>
<dbReference type="InterPro" id="IPR015500">
    <property type="entry name" value="Peptidase_S8_subtilisin-rel"/>
</dbReference>
<dbReference type="CDD" id="cd07484">
    <property type="entry name" value="Peptidases_S8_Thermitase_like"/>
    <property type="match status" value="1"/>
</dbReference>
<dbReference type="Pfam" id="PF00082">
    <property type="entry name" value="Peptidase_S8"/>
    <property type="match status" value="1"/>
</dbReference>
<evidence type="ECO:0000259" key="10">
    <source>
        <dbReference type="Pfam" id="PF00082"/>
    </source>
</evidence>
<evidence type="ECO:0000256" key="5">
    <source>
        <dbReference type="ARBA" id="ARBA00022801"/>
    </source>
</evidence>
<dbReference type="RefSeq" id="WP_139604400.1">
    <property type="nucleotide sequence ID" value="NZ_VDCQ01000033.1"/>
</dbReference>
<evidence type="ECO:0000313" key="11">
    <source>
        <dbReference type="EMBL" id="TNJ64151.1"/>
    </source>
</evidence>
<evidence type="ECO:0000256" key="9">
    <source>
        <dbReference type="SAM" id="SignalP"/>
    </source>
</evidence>
<dbReference type="InterPro" id="IPR036852">
    <property type="entry name" value="Peptidase_S8/S53_dom_sf"/>
</dbReference>
<dbReference type="PRINTS" id="PR00723">
    <property type="entry name" value="SUBTILISIN"/>
</dbReference>
<dbReference type="GO" id="GO:0004252">
    <property type="term" value="F:serine-type endopeptidase activity"/>
    <property type="evidence" value="ECO:0007669"/>
    <property type="project" value="UniProtKB-UniRule"/>
</dbReference>
<dbReference type="PROSITE" id="PS00136">
    <property type="entry name" value="SUBTILASE_ASP"/>
    <property type="match status" value="1"/>
</dbReference>
<evidence type="ECO:0000256" key="1">
    <source>
        <dbReference type="ARBA" id="ARBA00004613"/>
    </source>
</evidence>
<keyword evidence="3" id="KW-0964">Secreted</keyword>
<evidence type="ECO:0000256" key="7">
    <source>
        <dbReference type="PROSITE-ProRule" id="PRU01240"/>
    </source>
</evidence>
<keyword evidence="4 7" id="KW-0645">Protease</keyword>
<evidence type="ECO:0000256" key="6">
    <source>
        <dbReference type="ARBA" id="ARBA00022825"/>
    </source>
</evidence>
<sequence>MWKKIASASLIAVCAMFLFSSVYRTKAPKSVNPPPQQELNIKQSMLEQDVAMTEQLCRSQCSLDFKQALHQLNPGTPGDVKSALDELRKQHDHMAYVEWHGADNAKAQASSGEVPAPVREKNDQLLNEAREAVRSGHAYQSPKIGEGEQQYIVMGEPSDDGHSSLVGVIHQDILHKVAIDQRKNLRIVPYPSDKRWKIESVDSNTLKDVKVDHPEDNEGTSHYHVNQIVVKFRKEPTEAELAQIRSEIGATDVRKLGYTYVFESKTIEAKQLMSYFQKWDVAFAEPHFLYMTNESVEPNDLLYAKYQWNLPAIETVPGWDVTRGSEDVVVAVIDTGVDMNHPDLEGRTIEGINIVSQQSKPLDDVGHGTHVAGIISALVNNREGVAGISWYNKIMPVKVLDETGAGTTYSVAQGIIWAADHGAKVINMSLGNYADAQFLHDAIRYAYDKDVVLIAASGNDNTERPGYPAAYPEVFAVAATDSKQQKASFSNYGDYIDVAAPGVNIASTYPDNHYAALSGTSMASPHVTALAALIRSANPLLKNTEVMDIMRQTAIDLGDRGKDKYYGYGQIDIVKAVSQAAGTRESLAMWPEWFEREVERLARKYKEE</sequence>
<organism evidence="11 12">
    <name type="scientific">Paenibacillus hemerocallicola</name>
    <dbReference type="NCBI Taxonomy" id="1172614"/>
    <lineage>
        <taxon>Bacteria</taxon>
        <taxon>Bacillati</taxon>
        <taxon>Bacillota</taxon>
        <taxon>Bacilli</taxon>
        <taxon>Bacillales</taxon>
        <taxon>Paenibacillaceae</taxon>
        <taxon>Paenibacillus</taxon>
    </lineage>
</organism>
<dbReference type="PROSITE" id="PS00138">
    <property type="entry name" value="SUBTILASE_SER"/>
    <property type="match status" value="1"/>
</dbReference>
<keyword evidence="5 7" id="KW-0378">Hydrolase</keyword>
<dbReference type="PROSITE" id="PS00137">
    <property type="entry name" value="SUBTILASE_HIS"/>
    <property type="match status" value="1"/>
</dbReference>
<dbReference type="GO" id="GO:0005576">
    <property type="term" value="C:extracellular region"/>
    <property type="evidence" value="ECO:0007669"/>
    <property type="project" value="UniProtKB-SubCell"/>
</dbReference>
<feature type="domain" description="Peptidase S8/S53" evidence="10">
    <location>
        <begin position="326"/>
        <end position="569"/>
    </location>
</feature>
<reference evidence="11 12" key="1">
    <citation type="submission" date="2019-05" db="EMBL/GenBank/DDBJ databases">
        <title>We sequenced the genome of Paenibacillus hemerocallicola KCTC 33185 for further insight into its adaptation and study the phylogeny of Paenibacillus.</title>
        <authorList>
            <person name="Narsing Rao M.P."/>
        </authorList>
    </citation>
    <scope>NUCLEOTIDE SEQUENCE [LARGE SCALE GENOMIC DNA]</scope>
    <source>
        <strain evidence="11 12">KCTC 33185</strain>
    </source>
</reference>
<feature type="signal peptide" evidence="9">
    <location>
        <begin position="1"/>
        <end position="24"/>
    </location>
</feature>
<proteinExistence type="inferred from homology"/>
<dbReference type="AlphaFoldDB" id="A0A5C4T4Y4"/>
<accession>A0A5C4T4Y4</accession>
<dbReference type="Gene3D" id="3.40.50.200">
    <property type="entry name" value="Peptidase S8/S53 domain"/>
    <property type="match status" value="1"/>
</dbReference>
<evidence type="ECO:0000256" key="2">
    <source>
        <dbReference type="ARBA" id="ARBA00011073"/>
    </source>
</evidence>
<gene>
    <name evidence="11" type="ORF">FE784_22060</name>
</gene>
<dbReference type="InterPro" id="IPR050131">
    <property type="entry name" value="Peptidase_S8_subtilisin-like"/>
</dbReference>
<evidence type="ECO:0000256" key="3">
    <source>
        <dbReference type="ARBA" id="ARBA00022525"/>
    </source>
</evidence>
<comment type="similarity">
    <text evidence="2 7 8">Belongs to the peptidase S8 family.</text>
</comment>
<keyword evidence="9" id="KW-0732">Signal</keyword>